<dbReference type="AlphaFoldDB" id="A0A1H2U6Q1"/>
<reference evidence="2" key="3">
    <citation type="submission" date="2023-02" db="EMBL/GenBank/DDBJ databases">
        <title>Proposal of a novel subspecies: Alicyclobacillus hesperidum subspecies aegle.</title>
        <authorList>
            <person name="Goto K."/>
            <person name="Fujii T."/>
            <person name="Yasui K."/>
            <person name="Mochida K."/>
            <person name="Kato-Tanaka Y."/>
            <person name="Morohoshi S."/>
            <person name="An S.Y."/>
            <person name="Kasai H."/>
            <person name="Yokota A."/>
        </authorList>
    </citation>
    <scope>NUCLEOTIDE SEQUENCE</scope>
    <source>
        <strain evidence="2">DSM 12766</strain>
    </source>
</reference>
<feature type="transmembrane region" description="Helical" evidence="1">
    <location>
        <begin position="158"/>
        <end position="179"/>
    </location>
</feature>
<evidence type="ECO:0000256" key="1">
    <source>
        <dbReference type="SAM" id="Phobius"/>
    </source>
</evidence>
<sequence length="264" mass="29336">MMGLICNEHVKIYRRARTWIFFAAIMAIAILGAALKHHTAVQLHDKETAWMFMDSMGRAVYLVIVFASIVAGDIVGGEFAGGTVKLLLIRPHRRWKILLSKYLSVLSFSLTLLVFTVFIAWLVGGLVFGFSGAGEPYLLSHGGHVVSIPASSESVRTYAYLAIPLLLTSTLAFMISTLFRSSVVAIALSVFLVLFGPVITEVLHSYAWDRFVLFANWNLAPYFENDISPLPNMTLSFSIIVLIVYYVVFLAISWLSFTKRDVSA</sequence>
<keyword evidence="1" id="KW-0812">Transmembrane</keyword>
<dbReference type="STRING" id="89784.SAMN04489725_10767"/>
<reference evidence="4" key="1">
    <citation type="submission" date="2016-10" db="EMBL/GenBank/DDBJ databases">
        <authorList>
            <person name="Varghese N."/>
        </authorList>
    </citation>
    <scope>NUCLEOTIDE SEQUENCE [LARGE SCALE GENOMIC DNA]</scope>
    <source>
        <strain evidence="4">DSM 12489</strain>
    </source>
</reference>
<proteinExistence type="predicted"/>
<dbReference type="Proteomes" id="UP000182589">
    <property type="component" value="Unassembled WGS sequence"/>
</dbReference>
<dbReference type="EMBL" id="BSRA01000009">
    <property type="protein sequence ID" value="GLV14096.1"/>
    <property type="molecule type" value="Genomic_DNA"/>
</dbReference>
<keyword evidence="1" id="KW-0472">Membrane</keyword>
<protein>
    <submittedName>
        <fullName evidence="3">ABC-2 type transport system permease protein</fullName>
    </submittedName>
</protein>
<keyword evidence="4" id="KW-1185">Reference proteome</keyword>
<feature type="transmembrane region" description="Helical" evidence="1">
    <location>
        <begin position="186"/>
        <end position="208"/>
    </location>
</feature>
<dbReference type="Pfam" id="PF12730">
    <property type="entry name" value="ABC2_membrane_4"/>
    <property type="match status" value="1"/>
</dbReference>
<dbReference type="RefSeq" id="WP_006445580.1">
    <property type="nucleotide sequence ID" value="NZ_BSRA01000009.1"/>
</dbReference>
<dbReference type="Proteomes" id="UP001157137">
    <property type="component" value="Unassembled WGS sequence"/>
</dbReference>
<feature type="transmembrane region" description="Helical" evidence="1">
    <location>
        <begin position="20"/>
        <end position="39"/>
    </location>
</feature>
<organism evidence="3 4">
    <name type="scientific">Alicyclobacillus hesperidum</name>
    <dbReference type="NCBI Taxonomy" id="89784"/>
    <lineage>
        <taxon>Bacteria</taxon>
        <taxon>Bacillati</taxon>
        <taxon>Bacillota</taxon>
        <taxon>Bacilli</taxon>
        <taxon>Bacillales</taxon>
        <taxon>Alicyclobacillaceae</taxon>
        <taxon>Alicyclobacillus</taxon>
    </lineage>
</organism>
<keyword evidence="1" id="KW-1133">Transmembrane helix</keyword>
<feature type="transmembrane region" description="Helical" evidence="1">
    <location>
        <begin position="102"/>
        <end position="130"/>
    </location>
</feature>
<reference evidence="3" key="2">
    <citation type="submission" date="2016-10" db="EMBL/GenBank/DDBJ databases">
        <authorList>
            <person name="de Groot N.N."/>
        </authorList>
    </citation>
    <scope>NUCLEOTIDE SEQUENCE [LARGE SCALE GENOMIC DNA]</scope>
    <source>
        <strain evidence="3">DSM 12489</strain>
    </source>
</reference>
<name>A0A1H2U6Q1_9BACL</name>
<dbReference type="PANTHER" id="PTHR37305:SF1">
    <property type="entry name" value="MEMBRANE PROTEIN"/>
    <property type="match status" value="1"/>
</dbReference>
<evidence type="ECO:0000313" key="3">
    <source>
        <dbReference type="EMBL" id="SDW51607.1"/>
    </source>
</evidence>
<feature type="transmembrane region" description="Helical" evidence="1">
    <location>
        <begin position="59"/>
        <end position="81"/>
    </location>
</feature>
<gene>
    <name evidence="2" type="ORF">Heshes_17800</name>
    <name evidence="3" type="ORF">SAMN04489725_10767</name>
</gene>
<dbReference type="PANTHER" id="PTHR37305">
    <property type="entry name" value="INTEGRAL MEMBRANE PROTEIN-RELATED"/>
    <property type="match status" value="1"/>
</dbReference>
<evidence type="ECO:0000313" key="2">
    <source>
        <dbReference type="EMBL" id="GLV14096.1"/>
    </source>
</evidence>
<feature type="transmembrane region" description="Helical" evidence="1">
    <location>
        <begin position="235"/>
        <end position="257"/>
    </location>
</feature>
<evidence type="ECO:0000313" key="4">
    <source>
        <dbReference type="Proteomes" id="UP000182589"/>
    </source>
</evidence>
<accession>A0A1H2U6Q1</accession>
<dbReference type="EMBL" id="FNOJ01000007">
    <property type="protein sequence ID" value="SDW51607.1"/>
    <property type="molecule type" value="Genomic_DNA"/>
</dbReference>